<reference evidence="2 3" key="1">
    <citation type="submission" date="2016-10" db="EMBL/GenBank/DDBJ databases">
        <authorList>
            <person name="de Groot N.N."/>
        </authorList>
    </citation>
    <scope>NUCLEOTIDE SEQUENCE [LARGE SCALE GENOMIC DNA]</scope>
    <source>
        <strain evidence="2 3">DSM 44149</strain>
    </source>
</reference>
<dbReference type="AlphaFoldDB" id="A0A1G9TPB8"/>
<evidence type="ECO:0000313" key="3">
    <source>
        <dbReference type="Proteomes" id="UP000183376"/>
    </source>
</evidence>
<dbReference type="Gene3D" id="3.40.630.30">
    <property type="match status" value="1"/>
</dbReference>
<proteinExistence type="predicted"/>
<dbReference type="PROSITE" id="PS51186">
    <property type="entry name" value="GNAT"/>
    <property type="match status" value="1"/>
</dbReference>
<dbReference type="EMBL" id="LT629701">
    <property type="protein sequence ID" value="SDM49492.1"/>
    <property type="molecule type" value="Genomic_DNA"/>
</dbReference>
<accession>A0A1G9TPB8</accession>
<dbReference type="Pfam" id="PF00583">
    <property type="entry name" value="Acetyltransf_1"/>
    <property type="match status" value="1"/>
</dbReference>
<name>A0A1G9TPB8_ALLAB</name>
<dbReference type="InterPro" id="IPR000182">
    <property type="entry name" value="GNAT_dom"/>
</dbReference>
<dbReference type="InterPro" id="IPR016181">
    <property type="entry name" value="Acyl_CoA_acyltransferase"/>
</dbReference>
<evidence type="ECO:0000259" key="1">
    <source>
        <dbReference type="PROSITE" id="PS51186"/>
    </source>
</evidence>
<sequence length="119" mass="12134">MERAYAGTIDEDLGDSSDGAVEIAGWRESGAVGTASFVAVSNGRVPVAASLVSVRAGAEHWIAYVITDPAWKRRGLGRAVVTASLGVLADVAVFAGITDGNAASERLFTGLGFVRVGPA</sequence>
<dbReference type="GO" id="GO:0016747">
    <property type="term" value="F:acyltransferase activity, transferring groups other than amino-acyl groups"/>
    <property type="evidence" value="ECO:0007669"/>
    <property type="project" value="InterPro"/>
</dbReference>
<protein>
    <submittedName>
        <fullName evidence="2">Acetyltransferase (GNAT) family protein</fullName>
    </submittedName>
</protein>
<feature type="domain" description="N-acetyltransferase" evidence="1">
    <location>
        <begin position="1"/>
        <end position="119"/>
    </location>
</feature>
<gene>
    <name evidence="2" type="ORF">SAMN04489726_1909</name>
</gene>
<dbReference type="Proteomes" id="UP000183376">
    <property type="component" value="Chromosome I"/>
</dbReference>
<evidence type="ECO:0000313" key="2">
    <source>
        <dbReference type="EMBL" id="SDM49492.1"/>
    </source>
</evidence>
<keyword evidence="3" id="KW-1185">Reference proteome</keyword>
<keyword evidence="2" id="KW-0808">Transferase</keyword>
<organism evidence="2 3">
    <name type="scientific">Allokutzneria albata</name>
    <name type="common">Kibdelosporangium albatum</name>
    <dbReference type="NCBI Taxonomy" id="211114"/>
    <lineage>
        <taxon>Bacteria</taxon>
        <taxon>Bacillati</taxon>
        <taxon>Actinomycetota</taxon>
        <taxon>Actinomycetes</taxon>
        <taxon>Pseudonocardiales</taxon>
        <taxon>Pseudonocardiaceae</taxon>
        <taxon>Allokutzneria</taxon>
    </lineage>
</organism>
<dbReference type="SUPFAM" id="SSF55729">
    <property type="entry name" value="Acyl-CoA N-acyltransferases (Nat)"/>
    <property type="match status" value="1"/>
</dbReference>